<comment type="caution">
    <text evidence="1">The sequence shown here is derived from an EMBL/GenBank/DDBJ whole genome shotgun (WGS) entry which is preliminary data.</text>
</comment>
<accession>A0AAD4C8N2</accession>
<dbReference type="AlphaFoldDB" id="A0AAD4C8N2"/>
<keyword evidence="2" id="KW-1185">Reference proteome</keyword>
<protein>
    <submittedName>
        <fullName evidence="1">Uncharacterized protein</fullName>
    </submittedName>
</protein>
<gene>
    <name evidence="1" type="ORF">L210DRAFT_3499311</name>
</gene>
<evidence type="ECO:0000313" key="2">
    <source>
        <dbReference type="Proteomes" id="UP001194468"/>
    </source>
</evidence>
<proteinExistence type="predicted"/>
<organism evidence="1 2">
    <name type="scientific">Boletus edulis BED1</name>
    <dbReference type="NCBI Taxonomy" id="1328754"/>
    <lineage>
        <taxon>Eukaryota</taxon>
        <taxon>Fungi</taxon>
        <taxon>Dikarya</taxon>
        <taxon>Basidiomycota</taxon>
        <taxon>Agaricomycotina</taxon>
        <taxon>Agaricomycetes</taxon>
        <taxon>Agaricomycetidae</taxon>
        <taxon>Boletales</taxon>
        <taxon>Boletineae</taxon>
        <taxon>Boletaceae</taxon>
        <taxon>Boletoideae</taxon>
        <taxon>Boletus</taxon>
    </lineage>
</organism>
<reference evidence="1" key="1">
    <citation type="submission" date="2019-10" db="EMBL/GenBank/DDBJ databases">
        <authorList>
            <consortium name="DOE Joint Genome Institute"/>
            <person name="Kuo A."/>
            <person name="Miyauchi S."/>
            <person name="Kiss E."/>
            <person name="Drula E."/>
            <person name="Kohler A."/>
            <person name="Sanchez-Garcia M."/>
            <person name="Andreopoulos B."/>
            <person name="Barry K.W."/>
            <person name="Bonito G."/>
            <person name="Buee M."/>
            <person name="Carver A."/>
            <person name="Chen C."/>
            <person name="Cichocki N."/>
            <person name="Clum A."/>
            <person name="Culley D."/>
            <person name="Crous P.W."/>
            <person name="Fauchery L."/>
            <person name="Girlanda M."/>
            <person name="Hayes R."/>
            <person name="Keri Z."/>
            <person name="LaButti K."/>
            <person name="Lipzen A."/>
            <person name="Lombard V."/>
            <person name="Magnuson J."/>
            <person name="Maillard F."/>
            <person name="Morin E."/>
            <person name="Murat C."/>
            <person name="Nolan M."/>
            <person name="Ohm R."/>
            <person name="Pangilinan J."/>
            <person name="Pereira M."/>
            <person name="Perotto S."/>
            <person name="Peter M."/>
            <person name="Riley R."/>
            <person name="Sitrit Y."/>
            <person name="Stielow B."/>
            <person name="Szollosi G."/>
            <person name="Zifcakova L."/>
            <person name="Stursova M."/>
            <person name="Spatafora J.W."/>
            <person name="Tedersoo L."/>
            <person name="Vaario L.-M."/>
            <person name="Yamada A."/>
            <person name="Yan M."/>
            <person name="Wang P."/>
            <person name="Xu J."/>
            <person name="Bruns T."/>
            <person name="Baldrian P."/>
            <person name="Vilgalys R."/>
            <person name="Henrissat B."/>
            <person name="Grigoriev I.V."/>
            <person name="Hibbett D."/>
            <person name="Nagy L.G."/>
            <person name="Martin F.M."/>
        </authorList>
    </citation>
    <scope>NUCLEOTIDE SEQUENCE</scope>
    <source>
        <strain evidence="1">BED1</strain>
    </source>
</reference>
<name>A0AAD4C8N2_BOLED</name>
<reference evidence="1" key="2">
    <citation type="journal article" date="2020" name="Nat. Commun.">
        <title>Large-scale genome sequencing of mycorrhizal fungi provides insights into the early evolution of symbiotic traits.</title>
        <authorList>
            <person name="Miyauchi S."/>
            <person name="Kiss E."/>
            <person name="Kuo A."/>
            <person name="Drula E."/>
            <person name="Kohler A."/>
            <person name="Sanchez-Garcia M."/>
            <person name="Morin E."/>
            <person name="Andreopoulos B."/>
            <person name="Barry K.W."/>
            <person name="Bonito G."/>
            <person name="Buee M."/>
            <person name="Carver A."/>
            <person name="Chen C."/>
            <person name="Cichocki N."/>
            <person name="Clum A."/>
            <person name="Culley D."/>
            <person name="Crous P.W."/>
            <person name="Fauchery L."/>
            <person name="Girlanda M."/>
            <person name="Hayes R.D."/>
            <person name="Keri Z."/>
            <person name="LaButti K."/>
            <person name="Lipzen A."/>
            <person name="Lombard V."/>
            <person name="Magnuson J."/>
            <person name="Maillard F."/>
            <person name="Murat C."/>
            <person name="Nolan M."/>
            <person name="Ohm R.A."/>
            <person name="Pangilinan J."/>
            <person name="Pereira M.F."/>
            <person name="Perotto S."/>
            <person name="Peter M."/>
            <person name="Pfister S."/>
            <person name="Riley R."/>
            <person name="Sitrit Y."/>
            <person name="Stielow J.B."/>
            <person name="Szollosi G."/>
            <person name="Zifcakova L."/>
            <person name="Stursova M."/>
            <person name="Spatafora J.W."/>
            <person name="Tedersoo L."/>
            <person name="Vaario L.M."/>
            <person name="Yamada A."/>
            <person name="Yan M."/>
            <person name="Wang P."/>
            <person name="Xu J."/>
            <person name="Bruns T."/>
            <person name="Baldrian P."/>
            <person name="Vilgalys R."/>
            <person name="Dunand C."/>
            <person name="Henrissat B."/>
            <person name="Grigoriev I.V."/>
            <person name="Hibbett D."/>
            <person name="Nagy L.G."/>
            <person name="Martin F.M."/>
        </authorList>
    </citation>
    <scope>NUCLEOTIDE SEQUENCE</scope>
    <source>
        <strain evidence="1">BED1</strain>
    </source>
</reference>
<sequence length="149" mass="16786">MANDSLRTRLSPREMDRAHPYYPPPLQKVLLQRRPSVELFAADKNVVAVWKATYSALMERTTMALFADSNKTSFKLVRLYAARAAWALSNAIFLLRLGCAIDYHLCELSGVGQCLLGLRDELGPACSAKSRRFLRRIQHGLLRHVVGQS</sequence>
<evidence type="ECO:0000313" key="1">
    <source>
        <dbReference type="EMBL" id="KAF8452297.1"/>
    </source>
</evidence>
<dbReference type="Proteomes" id="UP001194468">
    <property type="component" value="Unassembled WGS sequence"/>
</dbReference>
<dbReference type="EMBL" id="WHUW01000001">
    <property type="protein sequence ID" value="KAF8452297.1"/>
    <property type="molecule type" value="Genomic_DNA"/>
</dbReference>